<protein>
    <recommendedName>
        <fullName evidence="2">histidine kinase</fullName>
        <ecNumber evidence="2">2.7.13.3</ecNumber>
    </recommendedName>
</protein>
<dbReference type="CDD" id="cd00082">
    <property type="entry name" value="HisKA"/>
    <property type="match status" value="1"/>
</dbReference>
<evidence type="ECO:0000313" key="18">
    <source>
        <dbReference type="EMBL" id="TDA71529.1"/>
    </source>
</evidence>
<reference evidence="16 28" key="4">
    <citation type="submission" date="2019-11" db="EMBL/GenBank/DDBJ databases">
        <title>Complete genome sequence of Bacteroides dorei DSM 17855.</title>
        <authorList>
            <person name="Russell J.T."/>
        </authorList>
    </citation>
    <scope>NUCLEOTIDE SEQUENCE [LARGE SCALE GENOMIC DNA]</scope>
    <source>
        <strain evidence="16 28">DSM 17855</strain>
    </source>
</reference>
<reference evidence="24 25" key="2">
    <citation type="journal article" date="2019" name="Nat. Med.">
        <title>A library of human gut bacterial isolates paired with longitudinal multiomics data enables mechanistic microbiome research.</title>
        <authorList>
            <person name="Poyet M."/>
            <person name="Groussin M."/>
            <person name="Gibbons S.M."/>
            <person name="Avila-Pacheco J."/>
            <person name="Jiang X."/>
            <person name="Kearney S.M."/>
            <person name="Perrotta A.R."/>
            <person name="Berdy B."/>
            <person name="Zhao S."/>
            <person name="Lieberman T.D."/>
            <person name="Swanson P.K."/>
            <person name="Smith M."/>
            <person name="Roesemann S."/>
            <person name="Alexander J.E."/>
            <person name="Rich S.A."/>
            <person name="Livny J."/>
            <person name="Vlamakis H."/>
            <person name="Clish C."/>
            <person name="Bullock K."/>
            <person name="Deik A."/>
            <person name="Scott J."/>
            <person name="Pierce K.A."/>
            <person name="Xavier R.J."/>
            <person name="Alm E.J."/>
        </authorList>
    </citation>
    <scope>NUCLEOTIDE SEQUENCE [LARGE SCALE GENOMIC DNA]</scope>
    <source>
        <strain evidence="12 26">BIOML-A1</strain>
        <strain evidence="10 27">BIOML-A25</strain>
        <strain evidence="13 25">BIOML-A4</strain>
        <strain evidence="11 24">BIOML-A5</strain>
    </source>
</reference>
<dbReference type="AlphaFoldDB" id="A0A076IXI4"/>
<comment type="catalytic activity">
    <reaction evidence="1">
        <text>ATP + protein L-histidine = ADP + protein N-phospho-L-histidine.</text>
        <dbReference type="EC" id="2.7.13.3"/>
    </reaction>
</comment>
<reference evidence="20" key="7">
    <citation type="journal article" date="2023" name="Nat. Commun.">
        <title>Identification of a novel Human Milk Oligosaccharides utilization cluster in the infant gut commensal Bacteroides dorei.</title>
        <authorList>
            <person name="Kijner S."/>
            <person name="Ennis D."/>
            <person name="Shmorak S."/>
            <person name="Florentin A."/>
            <person name="Yassour M."/>
        </authorList>
    </citation>
    <scope>NUCLEOTIDE SEQUENCE</scope>
    <source>
        <strain evidence="20">2</strain>
    </source>
</reference>
<evidence type="ECO:0000313" key="20">
    <source>
        <dbReference type="EMBL" id="WHX10054.1"/>
    </source>
</evidence>
<evidence type="ECO:0000256" key="4">
    <source>
        <dbReference type="ARBA" id="ARBA00022679"/>
    </source>
</evidence>
<evidence type="ECO:0000313" key="27">
    <source>
        <dbReference type="Proteomes" id="UP000481700"/>
    </source>
</evidence>
<dbReference type="Proteomes" id="UP000347681">
    <property type="component" value="Unassembled WGS sequence"/>
</dbReference>
<dbReference type="EMBL" id="VVZA01000004">
    <property type="protein sequence ID" value="KAA5406538.1"/>
    <property type="molecule type" value="Genomic_DNA"/>
</dbReference>
<dbReference type="Pfam" id="PF02518">
    <property type="entry name" value="HATPase_c"/>
    <property type="match status" value="1"/>
</dbReference>
<evidence type="ECO:0000313" key="19">
    <source>
        <dbReference type="EMBL" id="TDB03897.1"/>
    </source>
</evidence>
<dbReference type="EMBL" id="VVZV01000032">
    <property type="protein sequence ID" value="KAA5315108.1"/>
    <property type="molecule type" value="Genomic_DNA"/>
</dbReference>
<keyword evidence="5 13" id="KW-0418">Kinase</keyword>
<dbReference type="PROSITE" id="PS50109">
    <property type="entry name" value="HIS_KIN"/>
    <property type="match status" value="1"/>
</dbReference>
<keyword evidence="7" id="KW-1133">Transmembrane helix</keyword>
<proteinExistence type="predicted"/>
<dbReference type="InterPro" id="IPR036097">
    <property type="entry name" value="HisK_dim/P_sf"/>
</dbReference>
<keyword evidence="4" id="KW-0808">Transferase</keyword>
<evidence type="ECO:0000256" key="6">
    <source>
        <dbReference type="ARBA" id="ARBA00023012"/>
    </source>
</evidence>
<evidence type="ECO:0000313" key="13">
    <source>
        <dbReference type="EMBL" id="KAA5406538.1"/>
    </source>
</evidence>
<evidence type="ECO:0000313" key="15">
    <source>
        <dbReference type="EMBL" id="MDU0269311.1"/>
    </source>
</evidence>
<dbReference type="Proteomes" id="UP000441162">
    <property type="component" value="Unassembled WGS sequence"/>
</dbReference>
<evidence type="ECO:0000256" key="2">
    <source>
        <dbReference type="ARBA" id="ARBA00012438"/>
    </source>
</evidence>
<evidence type="ECO:0000313" key="23">
    <source>
        <dbReference type="Proteomes" id="UP000294834"/>
    </source>
</evidence>
<dbReference type="EMBL" id="VVZB01000005">
    <property type="protein sequence ID" value="KAA5382671.1"/>
    <property type="molecule type" value="Genomic_DNA"/>
</dbReference>
<evidence type="ECO:0000313" key="22">
    <source>
        <dbReference type="Proteomes" id="UP000294527"/>
    </source>
</evidence>
<evidence type="ECO:0000256" key="5">
    <source>
        <dbReference type="ARBA" id="ARBA00022777"/>
    </source>
</evidence>
<dbReference type="GeneID" id="93449050"/>
<dbReference type="EMBL" id="SLTX01000002">
    <property type="protein sequence ID" value="TDB03897.1"/>
    <property type="molecule type" value="Genomic_DNA"/>
</dbReference>
<evidence type="ECO:0000313" key="21">
    <source>
        <dbReference type="Proteomes" id="UP000283678"/>
    </source>
</evidence>
<dbReference type="PANTHER" id="PTHR43711">
    <property type="entry name" value="TWO-COMPONENT HISTIDINE KINASE"/>
    <property type="match status" value="1"/>
</dbReference>
<dbReference type="InterPro" id="IPR003594">
    <property type="entry name" value="HATPase_dom"/>
</dbReference>
<name>A0A076IXI4_9BACT</name>
<evidence type="ECO:0000256" key="1">
    <source>
        <dbReference type="ARBA" id="ARBA00000085"/>
    </source>
</evidence>
<dbReference type="InterPro" id="IPR003661">
    <property type="entry name" value="HisK_dim/P_dom"/>
</dbReference>
<dbReference type="Gene3D" id="3.30.565.10">
    <property type="entry name" value="Histidine kinase-like ATPase, C-terminal domain"/>
    <property type="match status" value="1"/>
</dbReference>
<dbReference type="EMBL" id="JAHOAX010000002">
    <property type="protein sequence ID" value="MBV3122201.1"/>
    <property type="molecule type" value="Genomic_DNA"/>
</dbReference>
<dbReference type="EMBL" id="CP046176">
    <property type="protein sequence ID" value="QJR78575.1"/>
    <property type="molecule type" value="Genomic_DNA"/>
</dbReference>
<dbReference type="Proteomes" id="UP000481616">
    <property type="component" value="Unassembled WGS sequence"/>
</dbReference>
<dbReference type="Proteomes" id="UP000500949">
    <property type="component" value="Chromosome"/>
</dbReference>
<reference evidence="14" key="5">
    <citation type="submission" date="2021-06" db="EMBL/GenBank/DDBJ databases">
        <title>Collection of gut derived symbiotic bacterial strains cultured from healthy donors.</title>
        <authorList>
            <person name="Lin H."/>
            <person name="Littmann E."/>
            <person name="Pamer E.G."/>
        </authorList>
    </citation>
    <scope>NUCLEOTIDE SEQUENCE</scope>
    <source>
        <strain evidence="14">MSK.5.10</strain>
    </source>
</reference>
<dbReference type="Proteomes" id="UP000294834">
    <property type="component" value="Unassembled WGS sequence"/>
</dbReference>
<dbReference type="KEGG" id="bdo:EL88_23430"/>
<dbReference type="InterPro" id="IPR005467">
    <property type="entry name" value="His_kinase_dom"/>
</dbReference>
<dbReference type="SMART" id="SM00388">
    <property type="entry name" value="HisKA"/>
    <property type="match status" value="1"/>
</dbReference>
<reference evidence="9" key="6">
    <citation type="submission" date="2022-01" db="EMBL/GenBank/DDBJ databases">
        <title>Novel bile acid biosynthetic pathways are enriched in the microbiome of centenarians.</title>
        <authorList>
            <person name="Sato Y."/>
            <person name="Atarashi K."/>
            <person name="Plichta R.D."/>
            <person name="Arai Y."/>
            <person name="Sasajima S."/>
            <person name="Kearney M.S."/>
            <person name="Suda W."/>
            <person name="Takeshita K."/>
            <person name="Sasaki T."/>
            <person name="Okamoto S."/>
            <person name="Skelly N.A."/>
            <person name="Okamura Y."/>
            <person name="Vlamakis H."/>
            <person name="Li Y."/>
            <person name="Tanoue T."/>
            <person name="Takei H."/>
            <person name="Nittono H."/>
            <person name="Narushima S."/>
            <person name="Irie J."/>
            <person name="Itoh H."/>
            <person name="Moriya K."/>
            <person name="Sugiura Y."/>
            <person name="Suematsu M."/>
            <person name="Moritoki N."/>
            <person name="Shibata S."/>
            <person name="Littman R.D."/>
            <person name="Fischbach A.M."/>
            <person name="Uwamino Y."/>
            <person name="Inoue T."/>
            <person name="Honda A."/>
            <person name="Hattori M."/>
            <person name="Murai T."/>
            <person name="Xavier J.R."/>
            <person name="Hirose N."/>
            <person name="Honda K."/>
        </authorList>
    </citation>
    <scope>NUCLEOTIDE SEQUENCE</scope>
    <source>
        <strain evidence="9">CE91-St7</strain>
    </source>
</reference>
<keyword evidence="3" id="KW-0597">Phosphoprotein</keyword>
<dbReference type="CDD" id="cd00075">
    <property type="entry name" value="HATPase"/>
    <property type="match status" value="1"/>
</dbReference>
<evidence type="ECO:0000313" key="12">
    <source>
        <dbReference type="EMBL" id="KAA5399690.1"/>
    </source>
</evidence>
<dbReference type="Gene3D" id="1.10.287.130">
    <property type="match status" value="1"/>
</dbReference>
<feature type="domain" description="Histidine kinase" evidence="8">
    <location>
        <begin position="239"/>
        <end position="459"/>
    </location>
</feature>
<dbReference type="Proteomes" id="UP000294527">
    <property type="component" value="Unassembled WGS sequence"/>
</dbReference>
<dbReference type="Proteomes" id="UP001181086">
    <property type="component" value="Unassembled WGS sequence"/>
</dbReference>
<dbReference type="KEGG" id="bdh:GV66_03915"/>
<dbReference type="Proteomes" id="UP000481700">
    <property type="component" value="Unassembled WGS sequence"/>
</dbReference>
<dbReference type="SUPFAM" id="SSF47384">
    <property type="entry name" value="Homodimeric domain of signal transducing histidine kinase"/>
    <property type="match status" value="1"/>
</dbReference>
<dbReference type="Pfam" id="PF00512">
    <property type="entry name" value="HisKA"/>
    <property type="match status" value="1"/>
</dbReference>
<dbReference type="InterPro" id="IPR004358">
    <property type="entry name" value="Sig_transdc_His_kin-like_C"/>
</dbReference>
<evidence type="ECO:0000313" key="28">
    <source>
        <dbReference type="Proteomes" id="UP000500949"/>
    </source>
</evidence>
<organism evidence="13 25">
    <name type="scientific">Phocaeicola dorei</name>
    <dbReference type="NCBI Taxonomy" id="357276"/>
    <lineage>
        <taxon>Bacteria</taxon>
        <taxon>Pseudomonadati</taxon>
        <taxon>Bacteroidota</taxon>
        <taxon>Bacteroidia</taxon>
        <taxon>Bacteroidales</taxon>
        <taxon>Bacteroidaceae</taxon>
        <taxon>Phocaeicola</taxon>
    </lineage>
</organism>
<evidence type="ECO:0000313" key="24">
    <source>
        <dbReference type="Proteomes" id="UP000347681"/>
    </source>
</evidence>
<evidence type="ECO:0000256" key="3">
    <source>
        <dbReference type="ARBA" id="ARBA00022553"/>
    </source>
</evidence>
<evidence type="ECO:0000313" key="11">
    <source>
        <dbReference type="EMBL" id="KAA5382671.1"/>
    </source>
</evidence>
<dbReference type="EMBL" id="SLTU01000003">
    <property type="protein sequence ID" value="TDA71529.1"/>
    <property type="molecule type" value="Genomic_DNA"/>
</dbReference>
<keyword evidence="6" id="KW-0902">Two-component regulatory system</keyword>
<dbReference type="Proteomes" id="UP000283678">
    <property type="component" value="Unassembled WGS sequence"/>
</dbReference>
<evidence type="ECO:0000313" key="25">
    <source>
        <dbReference type="Proteomes" id="UP000441162"/>
    </source>
</evidence>
<dbReference type="Proteomes" id="UP001055104">
    <property type="component" value="Unassembled WGS sequence"/>
</dbReference>
<feature type="transmembrane region" description="Helical" evidence="7">
    <location>
        <begin position="200"/>
        <end position="224"/>
    </location>
</feature>
<dbReference type="Proteomes" id="UP000777173">
    <property type="component" value="Unassembled WGS sequence"/>
</dbReference>
<dbReference type="InterPro" id="IPR036890">
    <property type="entry name" value="HATPase_C_sf"/>
</dbReference>
<dbReference type="GO" id="GO:0000155">
    <property type="term" value="F:phosphorelay sensor kinase activity"/>
    <property type="evidence" value="ECO:0007669"/>
    <property type="project" value="InterPro"/>
</dbReference>
<keyword evidence="7" id="KW-0472">Membrane</keyword>
<gene>
    <name evidence="9" type="ORF">CE91St7_08180</name>
    <name evidence="17" type="ORF">DWW04_12160</name>
    <name evidence="18" type="ORF">E1I98_21825</name>
    <name evidence="19" type="ORF">E1J06_22370</name>
    <name evidence="13" type="ORF">F2Y51_06710</name>
    <name evidence="12" type="ORF">F2Y58_06090</name>
    <name evidence="11" type="ORF">F2Y61_12015</name>
    <name evidence="10" type="ORF">F2Z07_20310</name>
    <name evidence="16" type="ORF">GKD17_20505</name>
    <name evidence="14" type="ORF">KSU80_03220</name>
    <name evidence="20" type="ORF">QNN11_00110</name>
    <name evidence="15" type="ORF">RVH45_05225</name>
</gene>
<evidence type="ECO:0000313" key="16">
    <source>
        <dbReference type="EMBL" id="QJR78575.1"/>
    </source>
</evidence>
<dbReference type="InterPro" id="IPR050736">
    <property type="entry name" value="Sensor_HK_Regulatory"/>
</dbReference>
<keyword evidence="7" id="KW-0812">Transmembrane</keyword>
<dbReference type="Proteomes" id="UP001177934">
    <property type="component" value="Chromosome"/>
</dbReference>
<dbReference type="EMBL" id="BQOB01000001">
    <property type="protein sequence ID" value="GKH79934.1"/>
    <property type="molecule type" value="Genomic_DNA"/>
</dbReference>
<evidence type="ECO:0000256" key="7">
    <source>
        <dbReference type="SAM" id="Phobius"/>
    </source>
</evidence>
<evidence type="ECO:0000313" key="26">
    <source>
        <dbReference type="Proteomes" id="UP000481616"/>
    </source>
</evidence>
<accession>A0A076IXI4</accession>
<sequence length="461" mass="53537">MTIKHIRWVACIGLLAIISLQYVWLVNTYKLTKESIQFRSNEVFRDATMREVFYRMEVYQDSLQKKYKDRDTSIMVRISLDEDYDLFKDDRVDENVNQWLMSNMQVSMQEIVKRDYKLSVSLSSLDSIYRTGLAAEGLDAEVITCVTDSLGNILRSSRSIQVGDYGLLKTGLQPINYKRTENLQAFIVNPYWIIFQQMTLLLIATVLMMAMIVYCLVYQIRIIAHQNKIARMREDFSYAMIHEMKTPLACILMGTRMLKSGKLDIYPDKREKHFQILEDESEHLLSLTNKVLTLSKLENAQLRLWKEEVQLRPMLEDLIEKYTAKADKPVHFSLRLESEWVYADEEFLKEAIGNLVDNSIKYSGEEVEIQISSLRQDHNFYLIKVRDNGMGIPLKDQSRIFEKYERASAADRSRKGGASGFGLGLNYVFRVAEAHGGKVCVESIEGEYSEFLLFLPSEERV</sequence>
<dbReference type="PANTHER" id="PTHR43711:SF1">
    <property type="entry name" value="HISTIDINE KINASE 1"/>
    <property type="match status" value="1"/>
</dbReference>
<dbReference type="EMBL" id="QRZL01000011">
    <property type="protein sequence ID" value="RGV75741.1"/>
    <property type="molecule type" value="Genomic_DNA"/>
</dbReference>
<evidence type="ECO:0000259" key="8">
    <source>
        <dbReference type="PROSITE" id="PS50109"/>
    </source>
</evidence>
<evidence type="ECO:0000313" key="17">
    <source>
        <dbReference type="EMBL" id="RGV75741.1"/>
    </source>
</evidence>
<dbReference type="PRINTS" id="PR00344">
    <property type="entry name" value="BCTRLSENSOR"/>
</dbReference>
<dbReference type="RefSeq" id="WP_007838992.1">
    <property type="nucleotide sequence ID" value="NZ_BAABYF010000001.1"/>
</dbReference>
<dbReference type="SMART" id="SM00387">
    <property type="entry name" value="HATPase_c"/>
    <property type="match status" value="1"/>
</dbReference>
<dbReference type="EMBL" id="VVYY01000004">
    <property type="protein sequence ID" value="KAA5399690.1"/>
    <property type="molecule type" value="Genomic_DNA"/>
</dbReference>
<reference evidence="17 21" key="1">
    <citation type="submission" date="2018-08" db="EMBL/GenBank/DDBJ databases">
        <title>A genome reference for cultivated species of the human gut microbiota.</title>
        <authorList>
            <person name="Zou Y."/>
            <person name="Xue W."/>
            <person name="Luo G."/>
        </authorList>
    </citation>
    <scope>NUCLEOTIDE SEQUENCE [LARGE SCALE GENOMIC DNA]</scope>
    <source>
        <strain evidence="17 21">AF14-1AC</strain>
    </source>
</reference>
<dbReference type="SUPFAM" id="SSF55874">
    <property type="entry name" value="ATPase domain of HSP90 chaperone/DNA topoisomerase II/histidine kinase"/>
    <property type="match status" value="1"/>
</dbReference>
<reference evidence="22 23" key="3">
    <citation type="journal article" date="2019" name="Nat. Microbiol.">
        <title>Genomic variation and strain-specific functional adaptation in the human gut microbiome during early life.</title>
        <authorList>
            <person name="Vatanen T."/>
            <person name="Plichta D.R."/>
            <person name="Somani J."/>
            <person name="Munch P.C."/>
            <person name="Arthur T.D."/>
            <person name="Hall A.B."/>
            <person name="Rudolf S."/>
            <person name="Oakeley E.J."/>
            <person name="Ke X."/>
            <person name="Young R.A."/>
            <person name="Haiser H.J."/>
            <person name="Kolde R."/>
            <person name="Yassour M."/>
            <person name="Luopajarvi K."/>
            <person name="Siljander H."/>
            <person name="Virtanen S.M."/>
            <person name="Ilonen J."/>
            <person name="Uibo R."/>
            <person name="Tillmann V."/>
            <person name="Mokurov S."/>
            <person name="Dorshakova N."/>
            <person name="Porter J.A."/>
            <person name="McHardy A.C."/>
            <person name="Lahdesmaki H."/>
            <person name="Vlamakis H."/>
            <person name="Huttenhower C."/>
            <person name="Knip M."/>
            <person name="Xavier R.J."/>
        </authorList>
    </citation>
    <scope>NUCLEOTIDE SEQUENCE [LARGE SCALE GENOMIC DNA]</scope>
    <source>
        <strain evidence="18 22">RJX1047</strain>
        <strain evidence="19 23">RJX1052</strain>
    </source>
</reference>
<dbReference type="EMBL" id="JAWDEV010000004">
    <property type="protein sequence ID" value="MDU0269311.1"/>
    <property type="molecule type" value="Genomic_DNA"/>
</dbReference>
<evidence type="ECO:0000313" key="10">
    <source>
        <dbReference type="EMBL" id="KAA5315108.1"/>
    </source>
</evidence>
<dbReference type="EMBL" id="CP126056">
    <property type="protein sequence ID" value="WHX10054.1"/>
    <property type="molecule type" value="Genomic_DNA"/>
</dbReference>
<dbReference type="eggNOG" id="COG2205">
    <property type="taxonomic scope" value="Bacteria"/>
</dbReference>
<reference evidence="15" key="8">
    <citation type="submission" date="2023-10" db="EMBL/GenBank/DDBJ databases">
        <title>Genome of Potential pathogenic bacteria in Crohn's disease.</title>
        <authorList>
            <person name="Rodriguez-Palacios A."/>
        </authorList>
    </citation>
    <scope>NUCLEOTIDE SEQUENCE</scope>
    <source>
        <strain evidence="15">CavFT-hAR62</strain>
    </source>
</reference>
<evidence type="ECO:0000313" key="9">
    <source>
        <dbReference type="EMBL" id="GKH79934.1"/>
    </source>
</evidence>
<dbReference type="EC" id="2.7.13.3" evidence="2"/>
<evidence type="ECO:0000313" key="14">
    <source>
        <dbReference type="EMBL" id="MBV3122201.1"/>
    </source>
</evidence>